<keyword evidence="11" id="KW-0460">Magnesium</keyword>
<comment type="similarity">
    <text evidence="2 11">Belongs to the HPrK/P family.</text>
</comment>
<dbReference type="EC" id="2.7.11.-" evidence="11"/>
<comment type="cofactor">
    <cofactor evidence="11">
        <name>Mg(2+)</name>
        <dbReference type="ChEBI" id="CHEBI:18420"/>
    </cofactor>
</comment>
<dbReference type="PANTHER" id="PTHR30305">
    <property type="entry name" value="PROTEIN YJDM-RELATED"/>
    <property type="match status" value="1"/>
</dbReference>
<dbReference type="GO" id="GO:0005524">
    <property type="term" value="F:ATP binding"/>
    <property type="evidence" value="ECO:0007669"/>
    <property type="project" value="UniProtKB-UniRule"/>
</dbReference>
<feature type="active site" evidence="11">
    <location>
        <position position="152"/>
    </location>
</feature>
<keyword evidence="8 11" id="KW-0067">ATP-binding</keyword>
<dbReference type="SUPFAM" id="SSF53795">
    <property type="entry name" value="PEP carboxykinase-like"/>
    <property type="match status" value="1"/>
</dbReference>
<keyword evidence="9 11" id="KW-0511">Multifunctional enzyme</keyword>
<dbReference type="NCBIfam" id="TIGR00679">
    <property type="entry name" value="hpr-ser"/>
    <property type="match status" value="1"/>
</dbReference>
<feature type="domain" description="HPr kinase/phosphorylase C-terminal" evidence="13">
    <location>
        <begin position="144"/>
        <end position="311"/>
    </location>
</feature>
<evidence type="ECO:0000256" key="8">
    <source>
        <dbReference type="ARBA" id="ARBA00022840"/>
    </source>
</evidence>
<feature type="active site" evidence="11">
    <location>
        <position position="173"/>
    </location>
</feature>
<evidence type="ECO:0000256" key="7">
    <source>
        <dbReference type="ARBA" id="ARBA00022777"/>
    </source>
</evidence>
<dbReference type="GO" id="GO:0004674">
    <property type="term" value="F:protein serine/threonine kinase activity"/>
    <property type="evidence" value="ECO:0007669"/>
    <property type="project" value="UniProtKB-KW"/>
</dbReference>
<evidence type="ECO:0000259" key="12">
    <source>
        <dbReference type="Pfam" id="PF02603"/>
    </source>
</evidence>
<gene>
    <name evidence="11 14" type="primary">hprK</name>
    <name evidence="14" type="ORF">JIN82_10610</name>
</gene>
<comment type="domain">
    <text evidence="11">The Walker A ATP-binding motif also binds Pi and PPi.</text>
</comment>
<evidence type="ECO:0000313" key="14">
    <source>
        <dbReference type="EMBL" id="MBK1791602.1"/>
    </source>
</evidence>
<evidence type="ECO:0000256" key="9">
    <source>
        <dbReference type="ARBA" id="ARBA00023268"/>
    </source>
</evidence>
<dbReference type="Pfam" id="PF07475">
    <property type="entry name" value="Hpr_kinase_C"/>
    <property type="match status" value="1"/>
</dbReference>
<dbReference type="InterPro" id="IPR003755">
    <property type="entry name" value="HPr(Ser)_kin/Pase"/>
</dbReference>
<evidence type="ECO:0000256" key="5">
    <source>
        <dbReference type="ARBA" id="ARBA00022679"/>
    </source>
</evidence>
<comment type="subunit">
    <text evidence="3 11">Homohexamer.</text>
</comment>
<keyword evidence="11" id="KW-0479">Metal-binding</keyword>
<dbReference type="InterPro" id="IPR011126">
    <property type="entry name" value="Hpr_kin/Pase_Hpr_N"/>
</dbReference>
<feature type="binding site" evidence="11">
    <location>
        <position position="174"/>
    </location>
    <ligand>
        <name>Mg(2+)</name>
        <dbReference type="ChEBI" id="CHEBI:18420"/>
    </ligand>
</feature>
<evidence type="ECO:0000256" key="3">
    <source>
        <dbReference type="ARBA" id="ARBA00011643"/>
    </source>
</evidence>
<reference evidence="14" key="1">
    <citation type="submission" date="2021-01" db="EMBL/GenBank/DDBJ databases">
        <title>Modified the classification status of verrucomicrobia.</title>
        <authorList>
            <person name="Feng X."/>
        </authorList>
    </citation>
    <scope>NUCLEOTIDE SEQUENCE</scope>
    <source>
        <strain evidence="14">_KCTC 22039</strain>
    </source>
</reference>
<comment type="miscellaneous">
    <text evidence="11">Both phosphorylation and phosphorolysis are carried out by the same active site and suggest a common mechanism for both reactions.</text>
</comment>
<dbReference type="GO" id="GO:0006109">
    <property type="term" value="P:regulation of carbohydrate metabolic process"/>
    <property type="evidence" value="ECO:0007669"/>
    <property type="project" value="UniProtKB-UniRule"/>
</dbReference>
<feature type="binding site" evidence="11">
    <location>
        <begin position="167"/>
        <end position="174"/>
    </location>
    <ligand>
        <name>ATP</name>
        <dbReference type="ChEBI" id="CHEBI:30616"/>
    </ligand>
</feature>
<dbReference type="InterPro" id="IPR027417">
    <property type="entry name" value="P-loop_NTPase"/>
</dbReference>
<evidence type="ECO:0000259" key="13">
    <source>
        <dbReference type="Pfam" id="PF07475"/>
    </source>
</evidence>
<dbReference type="GO" id="GO:0000287">
    <property type="term" value="F:magnesium ion binding"/>
    <property type="evidence" value="ECO:0007669"/>
    <property type="project" value="UniProtKB-UniRule"/>
</dbReference>
<dbReference type="GO" id="GO:0004712">
    <property type="term" value="F:protein serine/threonine/tyrosine kinase activity"/>
    <property type="evidence" value="ECO:0007669"/>
    <property type="project" value="UniProtKB-UniRule"/>
</dbReference>
<dbReference type="SUPFAM" id="SSF75138">
    <property type="entry name" value="HprK N-terminal domain-like"/>
    <property type="match status" value="1"/>
</dbReference>
<dbReference type="CDD" id="cd01918">
    <property type="entry name" value="HprK_C"/>
    <property type="match status" value="1"/>
</dbReference>
<feature type="region of interest" description="Important for the catalytic mechanism of dephosphorylation" evidence="11">
    <location>
        <begin position="277"/>
        <end position="282"/>
    </location>
</feature>
<dbReference type="HAMAP" id="MF_01249">
    <property type="entry name" value="HPr_kinase"/>
    <property type="match status" value="1"/>
</dbReference>
<feature type="active site" description="Proton acceptor; for phosphorylation activity. Proton donor; for dephosphorylation activity" evidence="11">
    <location>
        <position position="191"/>
    </location>
</feature>
<name>A0A8J7MF69_9BACT</name>
<dbReference type="Gene3D" id="3.40.1390.20">
    <property type="entry name" value="HprK N-terminal domain-like"/>
    <property type="match status" value="1"/>
</dbReference>
<evidence type="ECO:0000256" key="11">
    <source>
        <dbReference type="HAMAP-Rule" id="MF_01249"/>
    </source>
</evidence>
<feature type="binding site" evidence="11">
    <location>
        <position position="215"/>
    </location>
    <ligand>
        <name>Mg(2+)</name>
        <dbReference type="ChEBI" id="CHEBI:18420"/>
    </ligand>
</feature>
<dbReference type="RefSeq" id="WP_200311598.1">
    <property type="nucleotide sequence ID" value="NZ_JAENIM010000039.1"/>
</dbReference>
<dbReference type="Gene3D" id="3.40.50.300">
    <property type="entry name" value="P-loop containing nucleotide triphosphate hydrolases"/>
    <property type="match status" value="1"/>
</dbReference>
<dbReference type="InterPro" id="IPR011104">
    <property type="entry name" value="Hpr_kin/Pase_C"/>
</dbReference>
<protein>
    <recommendedName>
        <fullName evidence="11">HPr kinase/phosphorylase</fullName>
        <shortName evidence="11">HPrK/P</shortName>
        <ecNumber evidence="11">2.7.11.-</ecNumber>
        <ecNumber evidence="11">2.7.4.-</ecNumber>
    </recommendedName>
    <alternativeName>
        <fullName evidence="11">HPr(Ser) kinase/phosphorylase</fullName>
    </alternativeName>
</protein>
<evidence type="ECO:0000256" key="2">
    <source>
        <dbReference type="ARBA" id="ARBA00006883"/>
    </source>
</evidence>
<evidence type="ECO:0000313" key="15">
    <source>
        <dbReference type="Proteomes" id="UP000624703"/>
    </source>
</evidence>
<keyword evidence="15" id="KW-1185">Reference proteome</keyword>
<feature type="active site" evidence="11">
    <location>
        <position position="256"/>
    </location>
</feature>
<keyword evidence="7 11" id="KW-0418">Kinase</keyword>
<sequence>MAKKEPKRKKVTHITVGDFFNRHKKALELTLQGQSVGMDRKILEPNINHPGLALSGFLTYFAEKRIQVLGNSELSYMKTLTESEKASRFEAILKENIPCIVTARAKPLPTKLLELANSYGVPVFMTPKITMNFVNAATIRLEEDFAESVSLHGCMMDFKGVGVLIMGDSGSGKSETALGLLERGAALVADDLVTIHNISGELIASTKEFSRGFIEMRGIGIINAANLFGLGSISPKKDLDIVIQLKPHSHLNEVDRLGINRQTYNILDVEVSKVEIPVAPGRDTARLVAVTCLDHQLRTLGYDMADEFNQRLLDRMAAGNVSL</sequence>
<dbReference type="InterPro" id="IPR028979">
    <property type="entry name" value="Ser_kin/Pase_Hpr-like_N_sf"/>
</dbReference>
<dbReference type="EC" id="2.7.4.-" evidence="11"/>
<feature type="domain" description="HPr(Ser) kinase/phosphorylase N-terminal" evidence="12">
    <location>
        <begin position="14"/>
        <end position="138"/>
    </location>
</feature>
<proteinExistence type="inferred from homology"/>
<keyword evidence="5 11" id="KW-0808">Transferase</keyword>
<evidence type="ECO:0000256" key="6">
    <source>
        <dbReference type="ARBA" id="ARBA00022741"/>
    </source>
</evidence>
<keyword evidence="6 11" id="KW-0547">Nucleotide-binding</keyword>
<comment type="caution">
    <text evidence="14">The sequence shown here is derived from an EMBL/GenBank/DDBJ whole genome shotgun (WGS) entry which is preliminary data.</text>
</comment>
<comment type="catalytic activity">
    <reaction evidence="10 11">
        <text>[HPr protein]-O-phospho-L-serine + phosphate + H(+) = [HPr protein]-L-serine + diphosphate</text>
        <dbReference type="Rhea" id="RHEA:46604"/>
        <dbReference type="Rhea" id="RHEA-COMP:11602"/>
        <dbReference type="Rhea" id="RHEA-COMP:11603"/>
        <dbReference type="ChEBI" id="CHEBI:15378"/>
        <dbReference type="ChEBI" id="CHEBI:29999"/>
        <dbReference type="ChEBI" id="CHEBI:33019"/>
        <dbReference type="ChEBI" id="CHEBI:43474"/>
        <dbReference type="ChEBI" id="CHEBI:83421"/>
    </reaction>
</comment>
<organism evidence="14 15">
    <name type="scientific">Persicirhabdus sediminis</name>
    <dbReference type="NCBI Taxonomy" id="454144"/>
    <lineage>
        <taxon>Bacteria</taxon>
        <taxon>Pseudomonadati</taxon>
        <taxon>Verrucomicrobiota</taxon>
        <taxon>Verrucomicrobiia</taxon>
        <taxon>Verrucomicrobiales</taxon>
        <taxon>Verrucomicrobiaceae</taxon>
        <taxon>Persicirhabdus</taxon>
    </lineage>
</organism>
<dbReference type="GO" id="GO:0000155">
    <property type="term" value="F:phosphorelay sensor kinase activity"/>
    <property type="evidence" value="ECO:0007669"/>
    <property type="project" value="InterPro"/>
</dbReference>
<dbReference type="Proteomes" id="UP000624703">
    <property type="component" value="Unassembled WGS sequence"/>
</dbReference>
<evidence type="ECO:0000256" key="10">
    <source>
        <dbReference type="ARBA" id="ARBA00047657"/>
    </source>
</evidence>
<keyword evidence="4 11" id="KW-0723">Serine/threonine-protein kinase</keyword>
<comment type="catalytic activity">
    <reaction evidence="1 11">
        <text>[HPr protein]-L-serine + ATP = [HPr protein]-O-phospho-L-serine + ADP + H(+)</text>
        <dbReference type="Rhea" id="RHEA:46600"/>
        <dbReference type="Rhea" id="RHEA-COMP:11602"/>
        <dbReference type="Rhea" id="RHEA-COMP:11603"/>
        <dbReference type="ChEBI" id="CHEBI:15378"/>
        <dbReference type="ChEBI" id="CHEBI:29999"/>
        <dbReference type="ChEBI" id="CHEBI:30616"/>
        <dbReference type="ChEBI" id="CHEBI:83421"/>
        <dbReference type="ChEBI" id="CHEBI:456216"/>
    </reaction>
</comment>
<dbReference type="EMBL" id="JAENIM010000039">
    <property type="protein sequence ID" value="MBK1791602.1"/>
    <property type="molecule type" value="Genomic_DNA"/>
</dbReference>
<feature type="region of interest" description="Important for the catalytic mechanism of both phosphorylation and dephosphorylation" evidence="11">
    <location>
        <begin position="214"/>
        <end position="223"/>
    </location>
</feature>
<comment type="function">
    <text evidence="11">Catalyzes the ATP- as well as the pyrophosphate-dependent phosphorylation of a specific serine residue in HPr, a phosphocarrier protein of the phosphoenolpyruvate-dependent sugar phosphotransferase system (PTS). HprK/P also catalyzes the pyrophosphate-producing, inorganic phosphate-dependent dephosphorylation (phosphorolysis) of seryl-phosphorylated HPr (P-Ser-HPr).</text>
</comment>
<dbReference type="PANTHER" id="PTHR30305:SF1">
    <property type="entry name" value="HPR KINASE_PHOSPHORYLASE"/>
    <property type="match status" value="1"/>
</dbReference>
<accession>A0A8J7MF69</accession>
<evidence type="ECO:0000256" key="1">
    <source>
        <dbReference type="ARBA" id="ARBA00001120"/>
    </source>
</evidence>
<dbReference type="Pfam" id="PF02603">
    <property type="entry name" value="Hpr_kinase_N"/>
    <property type="match status" value="1"/>
</dbReference>
<evidence type="ECO:0000256" key="4">
    <source>
        <dbReference type="ARBA" id="ARBA00022527"/>
    </source>
</evidence>
<dbReference type="AlphaFoldDB" id="A0A8J7MF69"/>